<keyword evidence="4" id="KW-0862">Zinc</keyword>
<feature type="coiled-coil region" evidence="8">
    <location>
        <begin position="1159"/>
        <end position="1203"/>
    </location>
</feature>
<accession>A0A914ZHC1</accession>
<dbReference type="CDD" id="cd21674">
    <property type="entry name" value="SMP_PDZD8"/>
    <property type="match status" value="1"/>
</dbReference>
<dbReference type="InterPro" id="IPR046349">
    <property type="entry name" value="C1-like_sf"/>
</dbReference>
<evidence type="ECO:0000256" key="1">
    <source>
        <dbReference type="ARBA" id="ARBA00004370"/>
    </source>
</evidence>
<dbReference type="SMART" id="SM00228">
    <property type="entry name" value="PDZ"/>
    <property type="match status" value="1"/>
</dbReference>
<feature type="domain" description="PDZ" evidence="11">
    <location>
        <begin position="327"/>
        <end position="410"/>
    </location>
</feature>
<dbReference type="SUPFAM" id="SSF50156">
    <property type="entry name" value="PDZ domain-like"/>
    <property type="match status" value="1"/>
</dbReference>
<evidence type="ECO:0000256" key="5">
    <source>
        <dbReference type="ARBA" id="ARBA00023055"/>
    </source>
</evidence>
<dbReference type="PANTHER" id="PTHR21519">
    <property type="entry name" value="PDZ DOMAIN-CONTAINING PROTEIN 8"/>
    <property type="match status" value="1"/>
</dbReference>
<dbReference type="GO" id="GO:0008289">
    <property type="term" value="F:lipid binding"/>
    <property type="evidence" value="ECO:0007669"/>
    <property type="project" value="UniProtKB-KW"/>
</dbReference>
<evidence type="ECO:0000313" key="15">
    <source>
        <dbReference type="WBParaSite" id="PgB04_g073_t04"/>
    </source>
</evidence>
<feature type="compositionally biased region" description="Low complexity" evidence="9">
    <location>
        <begin position="693"/>
        <end position="706"/>
    </location>
</feature>
<dbReference type="Pfam" id="PF17820">
    <property type="entry name" value="PDZ_6"/>
    <property type="match status" value="1"/>
</dbReference>
<dbReference type="PANTHER" id="PTHR21519:SF1">
    <property type="entry name" value="PDZ DOMAIN-CONTAINING PROTEIN 8"/>
    <property type="match status" value="1"/>
</dbReference>
<keyword evidence="3" id="KW-0479">Metal-binding</keyword>
<dbReference type="InterPro" id="IPR036034">
    <property type="entry name" value="PDZ_sf"/>
</dbReference>
<dbReference type="PROSITE" id="PS51847">
    <property type="entry name" value="SMP"/>
    <property type="match status" value="1"/>
</dbReference>
<feature type="region of interest" description="Disordered" evidence="9">
    <location>
        <begin position="687"/>
        <end position="749"/>
    </location>
</feature>
<name>A0A914ZHC1_PARUN</name>
<dbReference type="GO" id="GO:0016020">
    <property type="term" value="C:membrane"/>
    <property type="evidence" value="ECO:0007669"/>
    <property type="project" value="UniProtKB-SubCell"/>
</dbReference>
<evidence type="ECO:0000313" key="13">
    <source>
        <dbReference type="Proteomes" id="UP000887569"/>
    </source>
</evidence>
<protein>
    <submittedName>
        <fullName evidence="14 15">PDZ domain-containing protein 8</fullName>
    </submittedName>
</protein>
<dbReference type="GO" id="GO:0044233">
    <property type="term" value="C:mitochondria-associated endoplasmic reticulum membrane contact site"/>
    <property type="evidence" value="ECO:0007669"/>
    <property type="project" value="InterPro"/>
</dbReference>
<evidence type="ECO:0000259" key="10">
    <source>
        <dbReference type="PROSITE" id="PS50081"/>
    </source>
</evidence>
<dbReference type="GO" id="GO:0006869">
    <property type="term" value="P:lipid transport"/>
    <property type="evidence" value="ECO:0007669"/>
    <property type="project" value="UniProtKB-KW"/>
</dbReference>
<dbReference type="GO" id="GO:0051560">
    <property type="term" value="P:mitochondrial calcium ion homeostasis"/>
    <property type="evidence" value="ECO:0007669"/>
    <property type="project" value="InterPro"/>
</dbReference>
<dbReference type="WBParaSite" id="PgB04_g073_t04">
    <property type="protein sequence ID" value="PgB04_g073_t04"/>
    <property type="gene ID" value="PgB04_g073"/>
</dbReference>
<feature type="compositionally biased region" description="Basic and acidic residues" evidence="9">
    <location>
        <begin position="728"/>
        <end position="740"/>
    </location>
</feature>
<dbReference type="Proteomes" id="UP000887569">
    <property type="component" value="Unplaced"/>
</dbReference>
<dbReference type="InterPro" id="IPR002219">
    <property type="entry name" value="PKC_DAG/PE"/>
</dbReference>
<dbReference type="SMART" id="SM00109">
    <property type="entry name" value="C1"/>
    <property type="match status" value="1"/>
</dbReference>
<evidence type="ECO:0000259" key="12">
    <source>
        <dbReference type="PROSITE" id="PS51847"/>
    </source>
</evidence>
<dbReference type="PROSITE" id="PS50081">
    <property type="entry name" value="ZF_DAG_PE_2"/>
    <property type="match status" value="1"/>
</dbReference>
<keyword evidence="13" id="KW-1185">Reference proteome</keyword>
<dbReference type="Pfam" id="PF26547">
    <property type="entry name" value="PDZD8_N"/>
    <property type="match status" value="1"/>
</dbReference>
<dbReference type="Gene3D" id="2.30.42.10">
    <property type="match status" value="1"/>
</dbReference>
<dbReference type="WBParaSite" id="PgB04_g073_t02">
    <property type="protein sequence ID" value="PgB04_g073_t02"/>
    <property type="gene ID" value="PgB04_g073"/>
</dbReference>
<evidence type="ECO:0000256" key="4">
    <source>
        <dbReference type="ARBA" id="ARBA00022833"/>
    </source>
</evidence>
<dbReference type="GO" id="GO:0046872">
    <property type="term" value="F:metal ion binding"/>
    <property type="evidence" value="ECO:0007669"/>
    <property type="project" value="UniProtKB-KW"/>
</dbReference>
<feature type="domain" description="SMP-LTD" evidence="12">
    <location>
        <begin position="59"/>
        <end position="254"/>
    </location>
</feature>
<feature type="region of interest" description="Disordered" evidence="9">
    <location>
        <begin position="618"/>
        <end position="640"/>
    </location>
</feature>
<evidence type="ECO:0000313" key="16">
    <source>
        <dbReference type="WBParaSite" id="PgB04_g073_t11"/>
    </source>
</evidence>
<keyword evidence="8" id="KW-0175">Coiled coil</keyword>
<dbReference type="WBParaSite" id="PgB04_g073_t13">
    <property type="protein sequence ID" value="PgB04_g073_t13"/>
    <property type="gene ID" value="PgB04_g073"/>
</dbReference>
<proteinExistence type="predicted"/>
<feature type="region of interest" description="Disordered" evidence="9">
    <location>
        <begin position="1230"/>
        <end position="1272"/>
    </location>
</feature>
<sequence>MYTFLCGIFVGVILVLVVAYMYLFSPFASNLPSTLIDDQFEPIRLPPVLRNFLKSAKDNRIASKWESCFTLSLILHFLYQEHKDTRRFRRWFHKRLQLELNDLMTRSAAGRLIQDIRVRDLLTGSQFPILKGALVESYRMSEDNESFETLSMLVDVDYAGGFQASVDVSMLFGRFAQLSVKLSHLSGKARLTLTREPFTHWTVAFIEMPLLDFKVESQWQGRQVKHIIPLITQQFRRIIQRKHVLPNYKIRYRPFFTNPHLMPSPPIDAFDHIETVGALEVTVLQCTRLNTSLAAVDHNEVYCTLTLEQRPFLNSAKANSVHCLTVLLNFVRHTLAEPIGLTFKRSVVELGLRAVQIDSVDAGSAAEKCGFLPDDIILAVNNVPIQNERQAHRLLCGTAGELNVLVERSLCESDGITSKIAVDPEDVVIQSGIYDEGYLMIGGAAEMRSTLKSVDEGQLTTFDRMKTPVIRHRSHSTPRLVDGTKKREFGVEEGELVEVQSNIGSLPATLSVHMNANNQRHSVDTMEAKCNIRKVRSEAELIRPQTPSHSPVKPIILETLAATPVQECLPTSSVISLDAEQTADNVVSDDRNMSEAIATSGMLSRVNTSSSADLNAMEEHPVHGTDVPLHNKERATSRRQRIQARAAEVHARAAEMAAAGRARVSDLWYRRKESPSNVELAAEAIPGELLSDSQSRSPSSSPSSQRKNSRNECQMEAITSSHSKLKRKDSAEEGNKEKSTDQGSFDNKVHSRSTKSLALNENILWGQSLHFALEKKKSKYLNVSVHSRCSRRNISHDGECNSATIDEATKPIMLGYVCIPVAQILDDCQLTLSNCHREIFTLRAPMNAVVRRPVSDTMQEACRHAGFDARLCYGDILLGFRYFRSGLPDSVTLNQQAQHSSEEEEDEESLSTTALDAVDENETKESDVLSSQPQNHHFAAIFLRSGSICAVCKGKVWLKSALRCARCQLICHHKCLTKLVDPLIVCTPTQHFDDISFEVLDDTILASTEVPVASFLDDTVSHNEIVEQFTSPSSLHQNIEETSIDDDRTTLTRRRRIANRVSEKWSSTWSRMSRRRTPSEIKSTAEGSSVPFGTRNDPLPCAIASVESAIPDVFAALGINGDLCQMRYQPGNAYNEEMINAAKNVGKEIFVEMNPDERKRKINEQMDQIQRMINKTTAERLKAMEASKTCDEKNDEFAELDRRLQALAVLMLHYCAALQNCVDREDELKRLREEGKASSGESEDEKAFTVFDEQREVKNSEGNHEANKELVG</sequence>
<dbReference type="InterPro" id="IPR039275">
    <property type="entry name" value="PDZD8"/>
</dbReference>
<dbReference type="InterPro" id="IPR031468">
    <property type="entry name" value="SMP_LBD"/>
</dbReference>
<evidence type="ECO:0000256" key="7">
    <source>
        <dbReference type="ARBA" id="ARBA00023136"/>
    </source>
</evidence>
<evidence type="ECO:0000256" key="2">
    <source>
        <dbReference type="ARBA" id="ARBA00022448"/>
    </source>
</evidence>
<dbReference type="WBParaSite" id="PgB04_g073_t11">
    <property type="protein sequence ID" value="PgB04_g073_t11"/>
    <property type="gene ID" value="PgB04_g073"/>
</dbReference>
<evidence type="ECO:0000256" key="6">
    <source>
        <dbReference type="ARBA" id="ARBA00023121"/>
    </source>
</evidence>
<evidence type="ECO:0000256" key="3">
    <source>
        <dbReference type="ARBA" id="ARBA00022723"/>
    </source>
</evidence>
<dbReference type="SUPFAM" id="SSF57889">
    <property type="entry name" value="Cysteine-rich domain"/>
    <property type="match status" value="1"/>
</dbReference>
<feature type="compositionally biased region" description="Basic and acidic residues" evidence="9">
    <location>
        <begin position="618"/>
        <end position="636"/>
    </location>
</feature>
<feature type="compositionally biased region" description="Basic and acidic residues" evidence="9">
    <location>
        <begin position="1252"/>
        <end position="1272"/>
    </location>
</feature>
<organism evidence="13 16">
    <name type="scientific">Parascaris univalens</name>
    <name type="common">Nematode worm</name>
    <dbReference type="NCBI Taxonomy" id="6257"/>
    <lineage>
        <taxon>Eukaryota</taxon>
        <taxon>Metazoa</taxon>
        <taxon>Ecdysozoa</taxon>
        <taxon>Nematoda</taxon>
        <taxon>Chromadorea</taxon>
        <taxon>Rhabditida</taxon>
        <taxon>Spirurina</taxon>
        <taxon>Ascaridomorpha</taxon>
        <taxon>Ascaridoidea</taxon>
        <taxon>Ascarididae</taxon>
        <taxon>Parascaris</taxon>
    </lineage>
</organism>
<dbReference type="PROSITE" id="PS50106">
    <property type="entry name" value="PDZ"/>
    <property type="match status" value="1"/>
</dbReference>
<dbReference type="InterPro" id="IPR001478">
    <property type="entry name" value="PDZ"/>
</dbReference>
<keyword evidence="2" id="KW-0813">Transport</keyword>
<evidence type="ECO:0000259" key="11">
    <source>
        <dbReference type="PROSITE" id="PS50106"/>
    </source>
</evidence>
<keyword evidence="6" id="KW-0446">Lipid-binding</keyword>
<dbReference type="AlphaFoldDB" id="A0A914ZHC1"/>
<dbReference type="Pfam" id="PF00130">
    <property type="entry name" value="C1_1"/>
    <property type="match status" value="1"/>
</dbReference>
<dbReference type="GO" id="GO:1990456">
    <property type="term" value="P:mitochondrion-endoplasmic reticulum membrane tethering"/>
    <property type="evidence" value="ECO:0007669"/>
    <property type="project" value="InterPro"/>
</dbReference>
<keyword evidence="7" id="KW-0472">Membrane</keyword>
<keyword evidence="5" id="KW-0445">Lipid transport</keyword>
<evidence type="ECO:0000256" key="9">
    <source>
        <dbReference type="SAM" id="MobiDB-lite"/>
    </source>
</evidence>
<comment type="subcellular location">
    <subcellularLocation>
        <location evidence="1">Membrane</location>
    </subcellularLocation>
</comment>
<dbReference type="GO" id="GO:0005739">
    <property type="term" value="C:mitochondrion"/>
    <property type="evidence" value="ECO:0007669"/>
    <property type="project" value="GOC"/>
</dbReference>
<evidence type="ECO:0000256" key="8">
    <source>
        <dbReference type="SAM" id="Coils"/>
    </source>
</evidence>
<dbReference type="InterPro" id="IPR041489">
    <property type="entry name" value="PDZ_6"/>
</dbReference>
<reference evidence="14 15" key="1">
    <citation type="submission" date="2022-11" db="UniProtKB">
        <authorList>
            <consortium name="WormBaseParasite"/>
        </authorList>
    </citation>
    <scope>IDENTIFICATION</scope>
</reference>
<dbReference type="InterPro" id="IPR058801">
    <property type="entry name" value="PDZD8_N"/>
</dbReference>
<evidence type="ECO:0000313" key="14">
    <source>
        <dbReference type="WBParaSite" id="PgB04_g073_t02"/>
    </source>
</evidence>
<feature type="domain" description="Phorbol-ester/DAG-type" evidence="10">
    <location>
        <begin position="935"/>
        <end position="986"/>
    </location>
</feature>
<dbReference type="Gene3D" id="3.30.60.20">
    <property type="match status" value="1"/>
</dbReference>